<evidence type="ECO:0008006" key="3">
    <source>
        <dbReference type="Google" id="ProtNLM"/>
    </source>
</evidence>
<proteinExistence type="predicted"/>
<dbReference type="PROSITE" id="PS51257">
    <property type="entry name" value="PROKAR_LIPOPROTEIN"/>
    <property type="match status" value="1"/>
</dbReference>
<protein>
    <recommendedName>
        <fullName evidence="3">DUF4157 domain-containing protein</fullName>
    </recommendedName>
</protein>
<name>A0A2S7VJH0_PHOAN</name>
<dbReference type="Proteomes" id="UP000238730">
    <property type="component" value="Unassembled WGS sequence"/>
</dbReference>
<dbReference type="RefSeq" id="WP_242446304.1">
    <property type="nucleotide sequence ID" value="NZ_MSCJ01000003.1"/>
</dbReference>
<reference evidence="1 2" key="1">
    <citation type="submission" date="2016-12" db="EMBL/GenBank/DDBJ databases">
        <title>Diversity of luminous bacteria.</title>
        <authorList>
            <person name="Yoshizawa S."/>
            <person name="Kogure K."/>
        </authorList>
    </citation>
    <scope>NUCLEOTIDE SEQUENCE [LARGE SCALE GENOMIC DNA]</scope>
    <source>
        <strain evidence="1 2">LC1-200</strain>
    </source>
</reference>
<organism evidence="1 2">
    <name type="scientific">Photobacterium angustum</name>
    <dbReference type="NCBI Taxonomy" id="661"/>
    <lineage>
        <taxon>Bacteria</taxon>
        <taxon>Pseudomonadati</taxon>
        <taxon>Pseudomonadota</taxon>
        <taxon>Gammaproteobacteria</taxon>
        <taxon>Vibrionales</taxon>
        <taxon>Vibrionaceae</taxon>
        <taxon>Photobacterium</taxon>
    </lineage>
</organism>
<comment type="caution">
    <text evidence="1">The sequence shown here is derived from an EMBL/GenBank/DDBJ whole genome shotgun (WGS) entry which is preliminary data.</text>
</comment>
<accession>A0A2S7VJH0</accession>
<gene>
    <name evidence="1" type="ORF">BTO08_18885</name>
</gene>
<evidence type="ECO:0000313" key="2">
    <source>
        <dbReference type="Proteomes" id="UP000238730"/>
    </source>
</evidence>
<dbReference type="EMBL" id="MSCJ01000003">
    <property type="protein sequence ID" value="PQJ62307.1"/>
    <property type="molecule type" value="Genomic_DNA"/>
</dbReference>
<dbReference type="AlphaFoldDB" id="A0A2S7VJH0"/>
<sequence>MRLACILMFTLLISGCINRDEIYANPPAKLTESINAILPAATEYVKQQEKIAQEKGQPLNKQALAIAKRIGIKHPEKVHVYYSNTLPFPTDPTLAQLAKKSGYAGPNMAGYTYGYGIWIKNKERDNRELLAHELIHVRQFEQRGVQEQIRQYLMQIYIYGYNSTPLEIEAYSEAKNYI</sequence>
<evidence type="ECO:0000313" key="1">
    <source>
        <dbReference type="EMBL" id="PQJ62307.1"/>
    </source>
</evidence>